<evidence type="ECO:0008006" key="3">
    <source>
        <dbReference type="Google" id="ProtNLM"/>
    </source>
</evidence>
<evidence type="ECO:0000313" key="1">
    <source>
        <dbReference type="EMBL" id="GAL84356.1"/>
    </source>
</evidence>
<dbReference type="OrthoDB" id="609840at2"/>
<keyword evidence="2" id="KW-1185">Reference proteome</keyword>
<evidence type="ECO:0000313" key="2">
    <source>
        <dbReference type="Proteomes" id="UP000030185"/>
    </source>
</evidence>
<dbReference type="AlphaFoldDB" id="A0A098LBR6"/>
<protein>
    <recommendedName>
        <fullName evidence="3">Transferase</fullName>
    </recommendedName>
</protein>
<dbReference type="Gene3D" id="3.40.50.150">
    <property type="entry name" value="Vaccinia Virus protein VP39"/>
    <property type="match status" value="1"/>
</dbReference>
<dbReference type="SUPFAM" id="SSF53335">
    <property type="entry name" value="S-adenosyl-L-methionine-dependent methyltransferases"/>
    <property type="match status" value="1"/>
</dbReference>
<proteinExistence type="predicted"/>
<sequence>MYILFPGRHQLLTDFQFKYLYRIIQAGLENEVDVYGNPLGISERIKAIIFAVTSANHSNTRRNPLPFYLRAIALETFSDNLNIPSYIYGIEDVGNRDDFATYTIKRIKHESDGHIDMKPENTVVVCSTPVMNMYQKLGFRILPAELEDVKTWRLLTDQPWDLVEHVAKGIEDWRTDKHLLSKIHPASYNVWLRYNVGGKVRILFSDKIVGEDGDITATRDYNSYVRQMDEIAEMKYNDTAIHVKPGRIGDIGCAVGSWIKLACQDARLRESDFYGIEVSRHLFEICQQRKNNGEFQNPFVFFAQKNAVTGLVFDQRSMNTIFTSSLTHEIESYGSREDLIKFIKNRYDELMIGGVWINRDVVGPENKEEVVYMDLNKNDGRNDDFELEITERTELSKYLEGLSTYGRFRRFSRDFRRKEGYHLEYHEKSINGQSLIELTLRDATEFITKKDYTDNWMSEMHETFAFWSFSEWKAEMEKTGFEVSTQSVVFSNPWIVENRFKGKVELYRIENGNLSLMDYPVTNMFLIAERKI</sequence>
<dbReference type="EMBL" id="BBLT01000002">
    <property type="protein sequence ID" value="GAL84356.1"/>
    <property type="molecule type" value="Genomic_DNA"/>
</dbReference>
<dbReference type="InterPro" id="IPR029063">
    <property type="entry name" value="SAM-dependent_MTases_sf"/>
</dbReference>
<dbReference type="STRING" id="153721.MYP_1584"/>
<name>A0A098LBR6_9BACT</name>
<dbReference type="Proteomes" id="UP000030185">
    <property type="component" value="Unassembled WGS sequence"/>
</dbReference>
<gene>
    <name evidence="1" type="ORF">MYP_1584</name>
</gene>
<dbReference type="RefSeq" id="WP_045460775.1">
    <property type="nucleotide sequence ID" value="NZ_BBLT01000002.1"/>
</dbReference>
<reference evidence="1 2" key="1">
    <citation type="submission" date="2014-09" db="EMBL/GenBank/DDBJ databases">
        <title>Sporocytophaga myxococcoides PG-01 genome sequencing.</title>
        <authorList>
            <person name="Liu L."/>
            <person name="Gao P.J."/>
            <person name="Chen G.J."/>
            <person name="Wang L.S."/>
        </authorList>
    </citation>
    <scope>NUCLEOTIDE SEQUENCE [LARGE SCALE GENOMIC DNA]</scope>
    <source>
        <strain evidence="1 2">PG-01</strain>
    </source>
</reference>
<accession>A0A098LBR6</accession>
<dbReference type="eggNOG" id="COG1056">
    <property type="taxonomic scope" value="Bacteria"/>
</dbReference>
<organism evidence="1 2">
    <name type="scientific">Sporocytophaga myxococcoides</name>
    <dbReference type="NCBI Taxonomy" id="153721"/>
    <lineage>
        <taxon>Bacteria</taxon>
        <taxon>Pseudomonadati</taxon>
        <taxon>Bacteroidota</taxon>
        <taxon>Cytophagia</taxon>
        <taxon>Cytophagales</taxon>
        <taxon>Cytophagaceae</taxon>
        <taxon>Sporocytophaga</taxon>
    </lineage>
</organism>
<comment type="caution">
    <text evidence="1">The sequence shown here is derived from an EMBL/GenBank/DDBJ whole genome shotgun (WGS) entry which is preliminary data.</text>
</comment>